<keyword evidence="3" id="KW-1185">Reference proteome</keyword>
<gene>
    <name evidence="2" type="ORF">SKTS_20340</name>
</gene>
<evidence type="ECO:0000313" key="3">
    <source>
        <dbReference type="Proteomes" id="UP000502260"/>
    </source>
</evidence>
<feature type="transmembrane region" description="Helical" evidence="1">
    <location>
        <begin position="37"/>
        <end position="58"/>
    </location>
</feature>
<accession>A0A6F8VBQ3</accession>
<reference evidence="3" key="1">
    <citation type="submission" date="2020-03" db="EMBL/GenBank/DDBJ databases">
        <title>Complete genome sequence of sulfur-oxidizing bacterium skT11.</title>
        <authorList>
            <person name="Kanda M."/>
            <person name="Kojima H."/>
            <person name="Fukui M."/>
        </authorList>
    </citation>
    <scope>NUCLEOTIDE SEQUENCE [LARGE SCALE GENOMIC DNA]</scope>
    <source>
        <strain evidence="3">skT11</strain>
    </source>
</reference>
<organism evidence="2 3">
    <name type="scientific">Sulfurimicrobium lacus</name>
    <dbReference type="NCBI Taxonomy" id="2715678"/>
    <lineage>
        <taxon>Bacteria</taxon>
        <taxon>Pseudomonadati</taxon>
        <taxon>Pseudomonadota</taxon>
        <taxon>Betaproteobacteria</taxon>
        <taxon>Nitrosomonadales</taxon>
        <taxon>Sulfuricellaceae</taxon>
        <taxon>Sulfurimicrobium</taxon>
    </lineage>
</organism>
<protein>
    <submittedName>
        <fullName evidence="2">Uncharacterized protein</fullName>
    </submittedName>
</protein>
<dbReference type="KEGG" id="slac:SKTS_20340"/>
<keyword evidence="1" id="KW-0812">Transmembrane</keyword>
<dbReference type="AlphaFoldDB" id="A0A6F8VBQ3"/>
<dbReference type="Proteomes" id="UP000502260">
    <property type="component" value="Chromosome"/>
</dbReference>
<sequence>MNRLGVVSSYVGFILTVIGLVVGFYNLPTGDGEKIGFWLGLVPAGFVLLLVGVATTQLTKK</sequence>
<proteinExistence type="predicted"/>
<dbReference type="RefSeq" id="WP_173064249.1">
    <property type="nucleotide sequence ID" value="NZ_AP022853.1"/>
</dbReference>
<evidence type="ECO:0000313" key="2">
    <source>
        <dbReference type="EMBL" id="BCB27148.1"/>
    </source>
</evidence>
<name>A0A6F8VBQ3_9PROT</name>
<keyword evidence="1" id="KW-1133">Transmembrane helix</keyword>
<dbReference type="EMBL" id="AP022853">
    <property type="protein sequence ID" value="BCB27148.1"/>
    <property type="molecule type" value="Genomic_DNA"/>
</dbReference>
<evidence type="ECO:0000256" key="1">
    <source>
        <dbReference type="SAM" id="Phobius"/>
    </source>
</evidence>
<keyword evidence="1" id="KW-0472">Membrane</keyword>
<feature type="transmembrane region" description="Helical" evidence="1">
    <location>
        <begin position="7"/>
        <end position="25"/>
    </location>
</feature>